<proteinExistence type="predicted"/>
<accession>A0A2M6K8Y3</accession>
<name>A0A2M6K8Y3_9BACT</name>
<sequence length="124" mass="13703">MGEQNMFVDEASRIELEVAARRNEAIKPFTEKFGGLEPFSPEHQAVMDALLLEEYGHKVAVWETEVRDGKTGPITIASLQAAHTMCVETQARIDKGSTEDRGYSHTFDQASKMTTDLGMLPDGS</sequence>
<evidence type="ECO:0000313" key="1">
    <source>
        <dbReference type="EMBL" id="PIR13293.1"/>
    </source>
</evidence>
<comment type="caution">
    <text evidence="1">The sequence shown here is derived from an EMBL/GenBank/DDBJ whole genome shotgun (WGS) entry which is preliminary data.</text>
</comment>
<organism evidence="1 2">
    <name type="scientific">Candidatus Falkowbacteria bacterium CG11_big_fil_rev_8_21_14_0_20_39_10</name>
    <dbReference type="NCBI Taxonomy" id="1974570"/>
    <lineage>
        <taxon>Bacteria</taxon>
        <taxon>Candidatus Falkowiibacteriota</taxon>
    </lineage>
</organism>
<dbReference type="AlphaFoldDB" id="A0A2M6K8Y3"/>
<reference evidence="1 2" key="1">
    <citation type="submission" date="2017-09" db="EMBL/GenBank/DDBJ databases">
        <title>Depth-based differentiation of microbial function through sediment-hosted aquifers and enrichment of novel symbionts in the deep terrestrial subsurface.</title>
        <authorList>
            <person name="Probst A.J."/>
            <person name="Ladd B."/>
            <person name="Jarett J.K."/>
            <person name="Geller-Mcgrath D.E."/>
            <person name="Sieber C.M."/>
            <person name="Emerson J.B."/>
            <person name="Anantharaman K."/>
            <person name="Thomas B.C."/>
            <person name="Malmstrom R."/>
            <person name="Stieglmeier M."/>
            <person name="Klingl A."/>
            <person name="Woyke T."/>
            <person name="Ryan C.M."/>
            <person name="Banfield J.F."/>
        </authorList>
    </citation>
    <scope>NUCLEOTIDE SEQUENCE [LARGE SCALE GENOMIC DNA]</scope>
    <source>
        <strain evidence="1">CG11_big_fil_rev_8_21_14_0_20_39_10</strain>
    </source>
</reference>
<dbReference type="EMBL" id="PCWW01000046">
    <property type="protein sequence ID" value="PIR13293.1"/>
    <property type="molecule type" value="Genomic_DNA"/>
</dbReference>
<gene>
    <name evidence="1" type="ORF">COV49_02755</name>
</gene>
<evidence type="ECO:0000313" key="2">
    <source>
        <dbReference type="Proteomes" id="UP000230869"/>
    </source>
</evidence>
<protein>
    <submittedName>
        <fullName evidence="1">Uncharacterized protein</fullName>
    </submittedName>
</protein>
<dbReference type="Proteomes" id="UP000230869">
    <property type="component" value="Unassembled WGS sequence"/>
</dbReference>